<keyword evidence="3" id="KW-1185">Reference proteome</keyword>
<protein>
    <submittedName>
        <fullName evidence="2">Uncharacterized protein</fullName>
    </submittedName>
</protein>
<comment type="caution">
    <text evidence="2">The sequence shown here is derived from an EMBL/GenBank/DDBJ whole genome shotgun (WGS) entry which is preliminary data.</text>
</comment>
<sequence>MWDNERGKSVVAEERERKRKETSSVARHRRRRGREGALLQRRCADADVDADTAAGSRLDRMHHRRTTSATSHLLQETAHCRRSYVGFCGEGGPAQALEGAGGPLKVASSAVVE</sequence>
<feature type="region of interest" description="Disordered" evidence="1">
    <location>
        <begin position="1"/>
        <end position="37"/>
    </location>
</feature>
<gene>
    <name evidence="2" type="ORF">KC19_7G175100</name>
</gene>
<dbReference type="AlphaFoldDB" id="A0A8T0HC17"/>
<dbReference type="EMBL" id="CM026428">
    <property type="protein sequence ID" value="KAG0567958.1"/>
    <property type="molecule type" value="Genomic_DNA"/>
</dbReference>
<name>A0A8T0HC17_CERPU</name>
<proteinExistence type="predicted"/>
<evidence type="ECO:0000313" key="2">
    <source>
        <dbReference type="EMBL" id="KAG0567958.1"/>
    </source>
</evidence>
<organism evidence="2 3">
    <name type="scientific">Ceratodon purpureus</name>
    <name type="common">Fire moss</name>
    <name type="synonym">Dicranum purpureum</name>
    <dbReference type="NCBI Taxonomy" id="3225"/>
    <lineage>
        <taxon>Eukaryota</taxon>
        <taxon>Viridiplantae</taxon>
        <taxon>Streptophyta</taxon>
        <taxon>Embryophyta</taxon>
        <taxon>Bryophyta</taxon>
        <taxon>Bryophytina</taxon>
        <taxon>Bryopsida</taxon>
        <taxon>Dicranidae</taxon>
        <taxon>Pseudoditrichales</taxon>
        <taxon>Ditrichaceae</taxon>
        <taxon>Ceratodon</taxon>
    </lineage>
</organism>
<dbReference type="Proteomes" id="UP000822688">
    <property type="component" value="Chromosome 7"/>
</dbReference>
<reference evidence="2" key="1">
    <citation type="submission" date="2020-06" db="EMBL/GenBank/DDBJ databases">
        <title>WGS assembly of Ceratodon purpureus strain R40.</title>
        <authorList>
            <person name="Carey S.B."/>
            <person name="Jenkins J."/>
            <person name="Shu S."/>
            <person name="Lovell J.T."/>
            <person name="Sreedasyam A."/>
            <person name="Maumus F."/>
            <person name="Tiley G.P."/>
            <person name="Fernandez-Pozo N."/>
            <person name="Barry K."/>
            <person name="Chen C."/>
            <person name="Wang M."/>
            <person name="Lipzen A."/>
            <person name="Daum C."/>
            <person name="Saski C.A."/>
            <person name="Payton A.C."/>
            <person name="Mcbreen J.C."/>
            <person name="Conrad R.E."/>
            <person name="Kollar L.M."/>
            <person name="Olsson S."/>
            <person name="Huttunen S."/>
            <person name="Landis J.B."/>
            <person name="Wickett N.J."/>
            <person name="Johnson M.G."/>
            <person name="Rensing S.A."/>
            <person name="Grimwood J."/>
            <person name="Schmutz J."/>
            <person name="Mcdaniel S.F."/>
        </authorList>
    </citation>
    <scope>NUCLEOTIDE SEQUENCE</scope>
    <source>
        <strain evidence="2">R40</strain>
    </source>
</reference>
<evidence type="ECO:0000256" key="1">
    <source>
        <dbReference type="SAM" id="MobiDB-lite"/>
    </source>
</evidence>
<evidence type="ECO:0000313" key="3">
    <source>
        <dbReference type="Proteomes" id="UP000822688"/>
    </source>
</evidence>
<accession>A0A8T0HC17</accession>
<feature type="compositionally biased region" description="Basic and acidic residues" evidence="1">
    <location>
        <begin position="1"/>
        <end position="22"/>
    </location>
</feature>